<proteinExistence type="predicted"/>
<keyword evidence="1" id="KW-0472">Membrane</keyword>
<feature type="transmembrane region" description="Helical" evidence="1">
    <location>
        <begin position="9"/>
        <end position="28"/>
    </location>
</feature>
<keyword evidence="1" id="KW-1133">Transmembrane helix</keyword>
<dbReference type="Proteomes" id="UP000009186">
    <property type="component" value="Chromosome"/>
</dbReference>
<evidence type="ECO:0000256" key="1">
    <source>
        <dbReference type="SAM" id="Phobius"/>
    </source>
</evidence>
<accession>G2Z287</accession>
<dbReference type="HOGENOM" id="CLU_1064573_0_0_10"/>
<dbReference type="RefSeq" id="WP_014084507.1">
    <property type="nucleotide sequence ID" value="NC_016001.1"/>
</dbReference>
<dbReference type="eggNOG" id="ENOG5032QKW">
    <property type="taxonomic scope" value="Bacteria"/>
</dbReference>
<gene>
    <name evidence="2" type="ordered locus">FBFL15_2010</name>
</gene>
<dbReference type="KEGG" id="fbr:FBFL15_2010"/>
<keyword evidence="3" id="KW-1185">Reference proteome</keyword>
<name>G2Z287_FLABF</name>
<protein>
    <recommendedName>
        <fullName evidence="4">MORN repeat protein</fullName>
    </recommendedName>
</protein>
<dbReference type="Gene3D" id="3.90.930.1">
    <property type="match status" value="1"/>
</dbReference>
<dbReference type="EMBL" id="FQ859183">
    <property type="protein sequence ID" value="CCB70042.1"/>
    <property type="molecule type" value="Genomic_DNA"/>
</dbReference>
<evidence type="ECO:0008006" key="4">
    <source>
        <dbReference type="Google" id="ProtNLM"/>
    </source>
</evidence>
<dbReference type="SUPFAM" id="SSF82185">
    <property type="entry name" value="Histone H3 K4-specific methyltransferase SET7/9 N-terminal domain"/>
    <property type="match status" value="1"/>
</dbReference>
<reference evidence="2 3" key="1">
    <citation type="journal article" date="2011" name="Appl. Environ. Microbiol.">
        <title>Complete genome sequence of the fish pathogen Flavobacterium branchiophilum.</title>
        <authorList>
            <consortium name="1:IP"/>
            <consortium name="Microbial Evolutionary Genomics,F-75015 Paris"/>
            <consortium name="France 2:CNRS"/>
            <consortium name="URA2171"/>
            <consortium name="F-75015 Paris,France 3:Unite de Virologie et Immunologie Mol."/>
            <consortium name="INRA,78352 Jouy en Josas Cedex"/>
            <consortium name="France. 4:Unite de Mathemathique"/>
            <consortium name="Informatique et Genome,INRA"/>
            <consortium name="78352 Jouy en Josas Cedex"/>
            <consortium name="France. 5:CEA/Genoscope"/>
            <consortium name="Evry"/>
            <consortium name="France"/>
            <person name="Touchon M."/>
            <person name="Barbier P."/>
            <person name="Bernardet J.F."/>
            <person name="Loux V."/>
            <person name="Vacherie B."/>
            <person name="Barbe V."/>
            <person name="Rocha E.P."/>
            <person name="Duchaud E."/>
        </authorList>
    </citation>
    <scope>NUCLEOTIDE SEQUENCE [LARGE SCALE GENOMIC DNA]</scope>
    <source>
        <strain evidence="2 3">FL-15</strain>
    </source>
</reference>
<sequence>MKKKLNNKVIFLILSILILGFIIAFYYFKENKVYTLKEYNSAGQLIGTNEYIIKSGDTILNGKFINYNEKGTKISEGQFVNGNINGKCSYYYDNSKIEEIHFRKNKDVTLESTFYNPNGLLEKYVVYDDLGKSSFIIHFDEKGVTKYDGYFQIETYQYKYANKSKFNIAEDQNLKIGDTLKYSYIVANIPNAKRSFTIENVGLDNAKVKRTTKKVDPCQIDVKEVLTKKGRNIIRSIVKYEFNDRVTPVFTDTLSFDVNVN</sequence>
<organism evidence="2 3">
    <name type="scientific">Flavobacterium branchiophilum (strain FL-15)</name>
    <dbReference type="NCBI Taxonomy" id="1034807"/>
    <lineage>
        <taxon>Bacteria</taxon>
        <taxon>Pseudomonadati</taxon>
        <taxon>Bacteroidota</taxon>
        <taxon>Flavobacteriia</taxon>
        <taxon>Flavobacteriales</taxon>
        <taxon>Flavobacteriaceae</taxon>
        <taxon>Flavobacterium</taxon>
    </lineage>
</organism>
<dbReference type="AlphaFoldDB" id="G2Z287"/>
<keyword evidence="1" id="KW-0812">Transmembrane</keyword>
<evidence type="ECO:0000313" key="3">
    <source>
        <dbReference type="Proteomes" id="UP000009186"/>
    </source>
</evidence>
<evidence type="ECO:0000313" key="2">
    <source>
        <dbReference type="EMBL" id="CCB70042.1"/>
    </source>
</evidence>